<comment type="caution">
    <text evidence="1">The sequence shown here is derived from an EMBL/GenBank/DDBJ whole genome shotgun (WGS) entry which is preliminary data.</text>
</comment>
<dbReference type="InterPro" id="IPR009351">
    <property type="entry name" value="AlkZ-like"/>
</dbReference>
<dbReference type="Pfam" id="PF06224">
    <property type="entry name" value="AlkZ-like"/>
    <property type="match status" value="1"/>
</dbReference>
<evidence type="ECO:0000313" key="2">
    <source>
        <dbReference type="Proteomes" id="UP001165079"/>
    </source>
</evidence>
<proteinExistence type="predicted"/>
<accession>A0A9W6SG71</accession>
<sequence length="314" mass="33657">MDLIAARLTAQALSAPLPTALGAVRRMLAVQAQGAWIPRHILRPRLTPGTPGDTTGTLRTWLMRGTIHLTATEDIGWLTRLFGPYFLDRQAGRRLELGLTPELLARVRPLLAAALPATREELQAIAAANGVPEGQARAYVLTALCQSGDACLDPDGETYREIPAGHEPADPLRELGERYLAGHGPATAADLAAWSGLPLGTARKALAHAAEPDIEPAPVPELLLLGHFDSWLLAYKDRSFTLDAAHAKDVRRGGGIVRPLILVRGRVAGTWSHVTRRGSLLVETEAWDRLPYPALEAEAAALGAFHGLQGEVVT</sequence>
<keyword evidence="2" id="KW-1185">Reference proteome</keyword>
<protein>
    <recommendedName>
        <fullName evidence="3">Winged helix DNA-binding domain-containing protein</fullName>
    </recommendedName>
</protein>
<name>A0A9W6SG71_9ACTN</name>
<dbReference type="EMBL" id="BSTX01000001">
    <property type="protein sequence ID" value="GLZ75287.1"/>
    <property type="molecule type" value="Genomic_DNA"/>
</dbReference>
<evidence type="ECO:0008006" key="3">
    <source>
        <dbReference type="Google" id="ProtNLM"/>
    </source>
</evidence>
<organism evidence="1 2">
    <name type="scientific">Actinorhabdospora filicis</name>
    <dbReference type="NCBI Taxonomy" id="1785913"/>
    <lineage>
        <taxon>Bacteria</taxon>
        <taxon>Bacillati</taxon>
        <taxon>Actinomycetota</taxon>
        <taxon>Actinomycetes</taxon>
        <taxon>Micromonosporales</taxon>
        <taxon>Micromonosporaceae</taxon>
        <taxon>Actinorhabdospora</taxon>
    </lineage>
</organism>
<gene>
    <name evidence="1" type="ORF">Afil01_00940</name>
</gene>
<dbReference type="PANTHER" id="PTHR38479">
    <property type="entry name" value="LMO0824 PROTEIN"/>
    <property type="match status" value="1"/>
</dbReference>
<dbReference type="AlphaFoldDB" id="A0A9W6SG71"/>
<dbReference type="RefSeq" id="WP_285660530.1">
    <property type="nucleotide sequence ID" value="NZ_BSTX01000001.1"/>
</dbReference>
<reference evidence="1" key="1">
    <citation type="submission" date="2023-03" db="EMBL/GenBank/DDBJ databases">
        <title>Actinorhabdospora filicis NBRC 111898.</title>
        <authorList>
            <person name="Ichikawa N."/>
            <person name="Sato H."/>
            <person name="Tonouchi N."/>
        </authorList>
    </citation>
    <scope>NUCLEOTIDE SEQUENCE</scope>
    <source>
        <strain evidence="1">NBRC 111898</strain>
    </source>
</reference>
<dbReference type="PANTHER" id="PTHR38479:SF2">
    <property type="entry name" value="WINGED HELIX DNA-BINDING DOMAIN-CONTAINING PROTEIN"/>
    <property type="match status" value="1"/>
</dbReference>
<dbReference type="Proteomes" id="UP001165079">
    <property type="component" value="Unassembled WGS sequence"/>
</dbReference>
<evidence type="ECO:0000313" key="1">
    <source>
        <dbReference type="EMBL" id="GLZ75287.1"/>
    </source>
</evidence>